<feature type="transmembrane region" description="Helical" evidence="1">
    <location>
        <begin position="22"/>
        <end position="40"/>
    </location>
</feature>
<dbReference type="PANTHER" id="PTHR43308:SF5">
    <property type="entry name" value="S-LAYER PROTEIN _ PEPTIDOGLYCAN ENDO-BETA-N-ACETYLGLUCOSAMINIDASE"/>
    <property type="match status" value="1"/>
</dbReference>
<feature type="domain" description="SLH" evidence="2">
    <location>
        <begin position="273"/>
        <end position="337"/>
    </location>
</feature>
<dbReference type="Pfam" id="PF00395">
    <property type="entry name" value="SLH"/>
    <property type="match status" value="3"/>
</dbReference>
<evidence type="ECO:0000256" key="1">
    <source>
        <dbReference type="SAM" id="Phobius"/>
    </source>
</evidence>
<reference evidence="3" key="2">
    <citation type="journal article" date="2022" name="Microbiol. Resour. Announc.">
        <title>Metagenome Sequencing to Explore Phylogenomics of Terrestrial Cyanobacteria.</title>
        <authorList>
            <person name="Ward R.D."/>
            <person name="Stajich J.E."/>
            <person name="Johansen J.R."/>
            <person name="Huntemann M."/>
            <person name="Clum A."/>
            <person name="Foster B."/>
            <person name="Foster B."/>
            <person name="Roux S."/>
            <person name="Palaniappan K."/>
            <person name="Varghese N."/>
            <person name="Mukherjee S."/>
            <person name="Reddy T.B.K."/>
            <person name="Daum C."/>
            <person name="Copeland A."/>
            <person name="Chen I.A."/>
            <person name="Ivanova N.N."/>
            <person name="Kyrpides N.C."/>
            <person name="Shapiro N."/>
            <person name="Eloe-Fadrosh E.A."/>
            <person name="Pietrasiak N."/>
        </authorList>
    </citation>
    <scope>NUCLEOTIDE SEQUENCE</scope>
    <source>
        <strain evidence="3">GSE-NOS-MK-12-04C</strain>
    </source>
</reference>
<keyword evidence="1" id="KW-1133">Transmembrane helix</keyword>
<sequence>MTNMPPSDPRSSERSALGFDEFIGILVAFTTIGAILFWSFSRKDSGLNLSGLPLPSSTTSPLSTPPPLVPAIGVGNLELPQSVAPPVIVESPGITSRPNGVTIAPVLPIIPVLPISPQVQAPAPPVVGTVVGEIPLVTPSAKKSTIPPPIAFTDVPENFWANRFINVLSSRRIIEGYKDYSFRPDQAVNRAEFAAILQKAFDKELAKNDLTFKDVASNYWANPAIDKSIKTGFLRGYPDQTFKPDQKIPRVQVLVALVSGLNLKSPASPSKVIGIYKDAKDIPKYAIDRIAAATANGLVVNYPDKDVFAPNKEATRAEVTAMVHQALVRAGRLQPIKSDNIVQVPR</sequence>
<dbReference type="InterPro" id="IPR051465">
    <property type="entry name" value="Cell_Envelope_Struct_Comp"/>
</dbReference>
<comment type="caution">
    <text evidence="3">The sequence shown here is derived from an EMBL/GenBank/DDBJ whole genome shotgun (WGS) entry which is preliminary data.</text>
</comment>
<gene>
    <name evidence="3" type="ORF">KME60_05655</name>
</gene>
<organism evidence="3 4">
    <name type="scientific">Cyanomargarita calcarea GSE-NOS-MK-12-04C</name>
    <dbReference type="NCBI Taxonomy" id="2839659"/>
    <lineage>
        <taxon>Bacteria</taxon>
        <taxon>Bacillati</taxon>
        <taxon>Cyanobacteriota</taxon>
        <taxon>Cyanophyceae</taxon>
        <taxon>Nostocales</taxon>
        <taxon>Cyanomargaritaceae</taxon>
        <taxon>Cyanomargarita</taxon>
    </lineage>
</organism>
<dbReference type="PANTHER" id="PTHR43308">
    <property type="entry name" value="OUTER MEMBRANE PROTEIN ALPHA-RELATED"/>
    <property type="match status" value="1"/>
</dbReference>
<dbReference type="InterPro" id="IPR001119">
    <property type="entry name" value="SLH_dom"/>
</dbReference>
<keyword evidence="1" id="KW-0812">Transmembrane</keyword>
<dbReference type="Proteomes" id="UP000729701">
    <property type="component" value="Unassembled WGS sequence"/>
</dbReference>
<dbReference type="AlphaFoldDB" id="A0A951UQY6"/>
<accession>A0A951UQY6</accession>
<evidence type="ECO:0000259" key="2">
    <source>
        <dbReference type="PROSITE" id="PS51272"/>
    </source>
</evidence>
<name>A0A951UQY6_9CYAN</name>
<dbReference type="EMBL" id="JAHHGZ010000005">
    <property type="protein sequence ID" value="MBW4666928.1"/>
    <property type="molecule type" value="Genomic_DNA"/>
</dbReference>
<reference evidence="3" key="1">
    <citation type="submission" date="2021-05" db="EMBL/GenBank/DDBJ databases">
        <authorList>
            <person name="Pietrasiak N."/>
            <person name="Ward R."/>
            <person name="Stajich J.E."/>
            <person name="Kurbessoian T."/>
        </authorList>
    </citation>
    <scope>NUCLEOTIDE SEQUENCE</scope>
    <source>
        <strain evidence="3">GSE-NOS-MK-12-04C</strain>
    </source>
</reference>
<keyword evidence="1" id="KW-0472">Membrane</keyword>
<dbReference type="PROSITE" id="PS51272">
    <property type="entry name" value="SLH"/>
    <property type="match status" value="3"/>
</dbReference>
<feature type="domain" description="SLH" evidence="2">
    <location>
        <begin position="212"/>
        <end position="271"/>
    </location>
</feature>
<protein>
    <submittedName>
        <fullName evidence="3">S-layer homology domain-containing protein</fullName>
    </submittedName>
</protein>
<proteinExistence type="predicted"/>
<evidence type="ECO:0000313" key="3">
    <source>
        <dbReference type="EMBL" id="MBW4666928.1"/>
    </source>
</evidence>
<evidence type="ECO:0000313" key="4">
    <source>
        <dbReference type="Proteomes" id="UP000729701"/>
    </source>
</evidence>
<feature type="domain" description="SLH" evidence="2">
    <location>
        <begin position="148"/>
        <end position="211"/>
    </location>
</feature>